<protein>
    <recommendedName>
        <fullName evidence="4">Prepilin-type N-terminal cleavage/methylation domain-containing protein</fullName>
    </recommendedName>
</protein>
<gene>
    <name evidence="2" type="ORF">EVJ47_07575</name>
</gene>
<evidence type="ECO:0008006" key="4">
    <source>
        <dbReference type="Google" id="ProtNLM"/>
    </source>
</evidence>
<dbReference type="Proteomes" id="UP000320813">
    <property type="component" value="Unassembled WGS sequence"/>
</dbReference>
<keyword evidence="1" id="KW-0472">Membrane</keyword>
<evidence type="ECO:0000313" key="3">
    <source>
        <dbReference type="Proteomes" id="UP000320813"/>
    </source>
</evidence>
<dbReference type="EMBL" id="SGBD01000004">
    <property type="protein sequence ID" value="RZD14086.1"/>
    <property type="molecule type" value="Genomic_DNA"/>
</dbReference>
<organism evidence="2 3">
    <name type="scientific">Candidatus Acidulodesulfobacterium ferriphilum</name>
    <dbReference type="NCBI Taxonomy" id="2597223"/>
    <lineage>
        <taxon>Bacteria</taxon>
        <taxon>Deltaproteobacteria</taxon>
        <taxon>Candidatus Acidulodesulfobacterales</taxon>
        <taxon>Candidatus Acidulodesulfobacterium</taxon>
    </lineage>
</organism>
<dbReference type="PROSITE" id="PS00409">
    <property type="entry name" value="PROKAR_NTER_METHYL"/>
    <property type="match status" value="1"/>
</dbReference>
<evidence type="ECO:0000256" key="1">
    <source>
        <dbReference type="SAM" id="Phobius"/>
    </source>
</evidence>
<dbReference type="SUPFAM" id="SSF54523">
    <property type="entry name" value="Pili subunits"/>
    <property type="match status" value="1"/>
</dbReference>
<proteinExistence type="predicted"/>
<reference evidence="2 3" key="1">
    <citation type="submission" date="2019-01" db="EMBL/GenBank/DDBJ databases">
        <title>Insights into ecological role of a new deltaproteobacterial order Candidatus Sinidesulfobacterales (Sva0485) by metagenomics and metatranscriptomics.</title>
        <authorList>
            <person name="Tan S."/>
            <person name="Liu J."/>
            <person name="Fang Y."/>
            <person name="Hedlund B.P."/>
            <person name="Lian Z.H."/>
            <person name="Huang L.Y."/>
            <person name="Li J.T."/>
            <person name="Huang L.N."/>
            <person name="Li W.J."/>
            <person name="Jiang H.C."/>
            <person name="Dong H.L."/>
            <person name="Shu W.S."/>
        </authorList>
    </citation>
    <scope>NUCLEOTIDE SEQUENCE [LARGE SCALE GENOMIC DNA]</scope>
    <source>
        <strain evidence="2">AP3</strain>
    </source>
</reference>
<accession>A0A519BA39</accession>
<name>A0A519BA39_9DELT</name>
<keyword evidence="1" id="KW-1133">Transmembrane helix</keyword>
<comment type="caution">
    <text evidence="2">The sequence shown here is derived from an EMBL/GenBank/DDBJ whole genome shotgun (WGS) entry which is preliminary data.</text>
</comment>
<keyword evidence="1" id="KW-0812">Transmembrane</keyword>
<feature type="transmembrane region" description="Helical" evidence="1">
    <location>
        <begin position="12"/>
        <end position="34"/>
    </location>
</feature>
<dbReference type="InterPro" id="IPR012902">
    <property type="entry name" value="N_methyl_site"/>
</dbReference>
<dbReference type="InterPro" id="IPR045584">
    <property type="entry name" value="Pilin-like"/>
</dbReference>
<evidence type="ECO:0000313" key="2">
    <source>
        <dbReference type="EMBL" id="RZD14086.1"/>
    </source>
</evidence>
<sequence>MLKHIKKSKDTGGFSLLEIVITIIIIGLSLSAIAESFIVGSAKSVNIVNQQTAVNVAKQTMAELNYCRNGGSVSGVCSAFNNTGSSNCSSNGNGINTWYCPSSFYTTPQGPINVNDECFYTAITAQNVNFTDTNGNGTISGSESPTDFIQTIVRTGWFALNSGGTCPAAPASYPVTVSTIFANY</sequence>
<dbReference type="AlphaFoldDB" id="A0A519BA39"/>